<proteinExistence type="predicted"/>
<evidence type="ECO:0000313" key="2">
    <source>
        <dbReference type="EMBL" id="GAA0762160.1"/>
    </source>
</evidence>
<evidence type="ECO:0000313" key="3">
    <source>
        <dbReference type="Proteomes" id="UP001500185"/>
    </source>
</evidence>
<reference evidence="3" key="1">
    <citation type="journal article" date="2019" name="Int. J. Syst. Evol. Microbiol.">
        <title>The Global Catalogue of Microorganisms (GCM) 10K type strain sequencing project: providing services to taxonomists for standard genome sequencing and annotation.</title>
        <authorList>
            <consortium name="The Broad Institute Genomics Platform"/>
            <consortium name="The Broad Institute Genome Sequencing Center for Infectious Disease"/>
            <person name="Wu L."/>
            <person name="Ma J."/>
        </authorList>
    </citation>
    <scope>NUCLEOTIDE SEQUENCE [LARGE SCALE GENOMIC DNA]</scope>
    <source>
        <strain evidence="3">JCM 16231</strain>
    </source>
</reference>
<accession>A0ABP3VQA6</accession>
<keyword evidence="1" id="KW-0732">Signal</keyword>
<feature type="chain" id="PRO_5046099137" description="Sensor of ECF-type sigma factor" evidence="1">
    <location>
        <begin position="22"/>
        <end position="148"/>
    </location>
</feature>
<feature type="signal peptide" evidence="1">
    <location>
        <begin position="1"/>
        <end position="21"/>
    </location>
</feature>
<dbReference type="EMBL" id="BAAAGG010000021">
    <property type="protein sequence ID" value="GAA0762160.1"/>
    <property type="molecule type" value="Genomic_DNA"/>
</dbReference>
<comment type="caution">
    <text evidence="2">The sequence shown here is derived from an EMBL/GenBank/DDBJ whole genome shotgun (WGS) entry which is preliminary data.</text>
</comment>
<organism evidence="2 3">
    <name type="scientific">Psychroflexus lacisalsi</name>
    <dbReference type="NCBI Taxonomy" id="503928"/>
    <lineage>
        <taxon>Bacteria</taxon>
        <taxon>Pseudomonadati</taxon>
        <taxon>Bacteroidota</taxon>
        <taxon>Flavobacteriia</taxon>
        <taxon>Flavobacteriales</taxon>
        <taxon>Flavobacteriaceae</taxon>
        <taxon>Psychroflexus</taxon>
    </lineage>
</organism>
<sequence length="148" mass="17819">MNKNYILLLVFTFICSFYGNAQNNESEKIQQLKIAFFTEELNLTPSEAKRFWPVYSEHNKRYEDLRNNEWSDIKSKLDNIKNLNQEEASRLLDNYMSYKKSRVELREDFVVNLKEVISPKQIMMLKKAEYDFHKKLLKQYQSDKSSKN</sequence>
<gene>
    <name evidence="2" type="ORF">GCM10009433_22300</name>
</gene>
<dbReference type="RefSeq" id="WP_224455090.1">
    <property type="nucleotide sequence ID" value="NZ_BAAAGG010000021.1"/>
</dbReference>
<protein>
    <recommendedName>
        <fullName evidence="4">Sensor of ECF-type sigma factor</fullName>
    </recommendedName>
</protein>
<dbReference type="Proteomes" id="UP001500185">
    <property type="component" value="Unassembled WGS sequence"/>
</dbReference>
<name>A0ABP3VQA6_9FLAO</name>
<evidence type="ECO:0000256" key="1">
    <source>
        <dbReference type="SAM" id="SignalP"/>
    </source>
</evidence>
<keyword evidence="3" id="KW-1185">Reference proteome</keyword>
<evidence type="ECO:0008006" key="4">
    <source>
        <dbReference type="Google" id="ProtNLM"/>
    </source>
</evidence>